<evidence type="ECO:0000313" key="2">
    <source>
        <dbReference type="Proteomes" id="UP000005512"/>
    </source>
</evidence>
<keyword evidence="2" id="KW-1185">Reference proteome</keyword>
<dbReference type="HOGENOM" id="CLU_3139540_0_0_6"/>
<sequence>MLNSHSVFSCSRYFSYSQLSADINEPLIFRYISSCRYATFLFFTMSDEL</sequence>
<comment type="caution">
    <text evidence="1">The sequence shown here is derived from an EMBL/GenBank/DDBJ whole genome shotgun (WGS) entry which is preliminary data.</text>
</comment>
<protein>
    <submittedName>
        <fullName evidence="1">Uncharacterized protein</fullName>
    </submittedName>
</protein>
<reference evidence="1" key="1">
    <citation type="submission" date="2009-12" db="EMBL/GenBank/DDBJ databases">
        <authorList>
            <person name="Weinstock G."/>
            <person name="Sodergren E."/>
            <person name="Clifton S."/>
            <person name="Fulton L."/>
            <person name="Fulton B."/>
            <person name="Courtney L."/>
            <person name="Fronick C."/>
            <person name="Harrison M."/>
            <person name="Strong C."/>
            <person name="Farmer C."/>
            <person name="Delahaunty K."/>
            <person name="Markovic C."/>
            <person name="Hall O."/>
            <person name="Minx P."/>
            <person name="Tomlinson C."/>
            <person name="Mitreva M."/>
            <person name="Nelson J."/>
            <person name="Hou S."/>
            <person name="Wollam A."/>
            <person name="Pepin K.H."/>
            <person name="Johnson M."/>
            <person name="Bhonagiri V."/>
            <person name="Nash W.E."/>
            <person name="Warren W."/>
            <person name="Chinwalla A."/>
            <person name="Mardis E.R."/>
            <person name="Wilson R.K."/>
        </authorList>
    </citation>
    <scope>NUCLEOTIDE SEQUENCE [LARGE SCALE GENOMIC DNA]</scope>
    <source>
        <strain evidence="1">DSM 4541</strain>
    </source>
</reference>
<accession>D1NZK9</accession>
<proteinExistence type="predicted"/>
<name>D1NZK9_9GAMM</name>
<dbReference type="EMBL" id="ABXV02000013">
    <property type="protein sequence ID" value="EFB73276.1"/>
    <property type="molecule type" value="Genomic_DNA"/>
</dbReference>
<evidence type="ECO:0000313" key="1">
    <source>
        <dbReference type="EMBL" id="EFB73276.1"/>
    </source>
</evidence>
<gene>
    <name evidence="1" type="ORF">PROVRUST_05364</name>
</gene>
<organism evidence="1 2">
    <name type="scientific">Providencia rustigianii DSM 4541</name>
    <dbReference type="NCBI Taxonomy" id="500637"/>
    <lineage>
        <taxon>Bacteria</taxon>
        <taxon>Pseudomonadati</taxon>
        <taxon>Pseudomonadota</taxon>
        <taxon>Gammaproteobacteria</taxon>
        <taxon>Enterobacterales</taxon>
        <taxon>Morganellaceae</taxon>
        <taxon>Providencia</taxon>
    </lineage>
</organism>
<dbReference type="Proteomes" id="UP000005512">
    <property type="component" value="Unassembled WGS sequence"/>
</dbReference>
<dbReference type="AlphaFoldDB" id="D1NZK9"/>
<dbReference type="STRING" id="500637.PROVRUST_05364"/>